<keyword evidence="2" id="KW-1133">Transmembrane helix</keyword>
<evidence type="ECO:0000313" key="4">
    <source>
        <dbReference type="Proteomes" id="UP000271469"/>
    </source>
</evidence>
<proteinExistence type="predicted"/>
<feature type="compositionally biased region" description="Gly residues" evidence="1">
    <location>
        <begin position="71"/>
        <end position="81"/>
    </location>
</feature>
<organism evidence="3 4">
    <name type="scientific">Gordonia insulae</name>
    <dbReference type="NCBI Taxonomy" id="2420509"/>
    <lineage>
        <taxon>Bacteria</taxon>
        <taxon>Bacillati</taxon>
        <taxon>Actinomycetota</taxon>
        <taxon>Actinomycetes</taxon>
        <taxon>Mycobacteriales</taxon>
        <taxon>Gordoniaceae</taxon>
        <taxon>Gordonia</taxon>
    </lineage>
</organism>
<evidence type="ECO:0000313" key="3">
    <source>
        <dbReference type="EMBL" id="AZG46355.1"/>
    </source>
</evidence>
<sequence length="253" mass="25355">MTQPPDDRWDPNRESPETRRFEPSDETSAYGPADETAAYGPADATAAYRPQDDPYGSPQAYTEAGYQQPGAGYGPGYGPAAGAGAPPPPPQKHTGRTVGLALAVLVALVVIVLVVVLIARGSGSDDGGTTAGASSSSAVRTESSRTTSTTTTTTEDTTTTTTPTVAPGAVVYQLTGNGDVIGIRFVSGNSSTVVAAAGAPWSQATTVGGSSAEITAIVIRGPVTCTILHGDKLLASSTSNGGPLRCAATVPSS</sequence>
<feature type="region of interest" description="Disordered" evidence="1">
    <location>
        <begin position="124"/>
        <end position="163"/>
    </location>
</feature>
<keyword evidence="2" id="KW-0812">Transmembrane</keyword>
<dbReference type="RefSeq" id="WP_124708878.1">
    <property type="nucleotide sequence ID" value="NZ_CP033972.1"/>
</dbReference>
<feature type="compositionally biased region" description="Low complexity" evidence="1">
    <location>
        <begin position="131"/>
        <end position="163"/>
    </location>
</feature>
<evidence type="ECO:0000256" key="1">
    <source>
        <dbReference type="SAM" id="MobiDB-lite"/>
    </source>
</evidence>
<dbReference type="OrthoDB" id="4375718at2"/>
<evidence type="ECO:0000256" key="2">
    <source>
        <dbReference type="SAM" id="Phobius"/>
    </source>
</evidence>
<dbReference type="Gene3D" id="2.60.40.2880">
    <property type="entry name" value="MmpS1-5, C-terminal soluble domain"/>
    <property type="match status" value="1"/>
</dbReference>
<feature type="compositionally biased region" description="Basic and acidic residues" evidence="1">
    <location>
        <begin position="1"/>
        <end position="23"/>
    </location>
</feature>
<dbReference type="EMBL" id="CP033972">
    <property type="protein sequence ID" value="AZG46355.1"/>
    <property type="molecule type" value="Genomic_DNA"/>
</dbReference>
<dbReference type="InterPro" id="IPR038468">
    <property type="entry name" value="MmpS_C"/>
</dbReference>
<name>A0A3G8JNX4_9ACTN</name>
<accession>A0A3G8JNX4</accession>
<dbReference type="KEGG" id="gom:D7316_02956"/>
<feature type="transmembrane region" description="Helical" evidence="2">
    <location>
        <begin position="98"/>
        <end position="119"/>
    </location>
</feature>
<dbReference type="Proteomes" id="UP000271469">
    <property type="component" value="Chromosome"/>
</dbReference>
<keyword evidence="2" id="KW-0472">Membrane</keyword>
<reference evidence="3 4" key="1">
    <citation type="submission" date="2018-11" db="EMBL/GenBank/DDBJ databases">
        <title>Gordonia insulae sp. nov., isolated from an island soil.</title>
        <authorList>
            <person name="Kim Y.S."/>
            <person name="Kim S.B."/>
        </authorList>
    </citation>
    <scope>NUCLEOTIDE SEQUENCE [LARGE SCALE GENOMIC DNA]</scope>
    <source>
        <strain evidence="3 4">MMS17-SY073</strain>
    </source>
</reference>
<feature type="compositionally biased region" description="Low complexity" evidence="1">
    <location>
        <begin position="36"/>
        <end position="48"/>
    </location>
</feature>
<feature type="region of interest" description="Disordered" evidence="1">
    <location>
        <begin position="1"/>
        <end position="95"/>
    </location>
</feature>
<keyword evidence="4" id="KW-1185">Reference proteome</keyword>
<gene>
    <name evidence="3" type="ORF">D7316_02956</name>
</gene>
<dbReference type="AlphaFoldDB" id="A0A3G8JNX4"/>
<evidence type="ECO:0008006" key="5">
    <source>
        <dbReference type="Google" id="ProtNLM"/>
    </source>
</evidence>
<protein>
    <recommendedName>
        <fullName evidence="5">MmpS family membrane protein</fullName>
    </recommendedName>
</protein>